<sequence>MSAQTIEREEIPNGEFIDEYEVIDLIGVGSFGGVYEVKKKDTNEIYAMKTEDINSKRQLLDFEAQIIKEIDGDYFPKYIDSGTNQKYNINYLIMSYFGASIDEIQDYHDSNLDLKLVYNLALKMLESIKAFHNFGFVHRDIKPNNFLLQQNLKYPIVLVDFNLSAKHINPETNKPFPCIKEKLFVGTKLFASIDVLSDLSCGPKDDLISWFYSFLYLVCGTLPWENENDKEGLICWRKSFNLSDLDYEFPAQFQKIYDYLKKLKYEDTPDYNFIENLFVSGMKEDSVSPDSFDWSSFISEHSNMVQYEEEISKLTLDILNKRNKNKNRNTKENN</sequence>
<dbReference type="PROSITE" id="PS50011">
    <property type="entry name" value="PROTEIN_KINASE_DOM"/>
    <property type="match status" value="1"/>
</dbReference>
<accession>A0ABR2KHH0</accession>
<dbReference type="SMART" id="SM00220">
    <property type="entry name" value="S_TKc"/>
    <property type="match status" value="1"/>
</dbReference>
<evidence type="ECO:0000259" key="6">
    <source>
        <dbReference type="PROSITE" id="PS50011"/>
    </source>
</evidence>
<keyword evidence="8" id="KW-1185">Reference proteome</keyword>
<organism evidence="7 8">
    <name type="scientific">Tritrichomonas musculus</name>
    <dbReference type="NCBI Taxonomy" id="1915356"/>
    <lineage>
        <taxon>Eukaryota</taxon>
        <taxon>Metamonada</taxon>
        <taxon>Parabasalia</taxon>
        <taxon>Tritrichomonadida</taxon>
        <taxon>Tritrichomonadidae</taxon>
        <taxon>Tritrichomonas</taxon>
    </lineage>
</organism>
<keyword evidence="2 4" id="KW-0547">Nucleotide-binding</keyword>
<dbReference type="PROSITE" id="PS00108">
    <property type="entry name" value="PROTEIN_KINASE_ST"/>
    <property type="match status" value="1"/>
</dbReference>
<evidence type="ECO:0000256" key="1">
    <source>
        <dbReference type="ARBA" id="ARBA00012513"/>
    </source>
</evidence>
<feature type="domain" description="Protein kinase" evidence="6">
    <location>
        <begin position="20"/>
        <end position="334"/>
    </location>
</feature>
<keyword evidence="5" id="KW-0418">Kinase</keyword>
<evidence type="ECO:0000313" key="7">
    <source>
        <dbReference type="EMBL" id="KAK8890281.1"/>
    </source>
</evidence>
<comment type="caution">
    <text evidence="7">The sequence shown here is derived from an EMBL/GenBank/DDBJ whole genome shotgun (WGS) entry which is preliminary data.</text>
</comment>
<dbReference type="InterPro" id="IPR050235">
    <property type="entry name" value="CK1_Ser-Thr_kinase"/>
</dbReference>
<proteinExistence type="inferred from homology"/>
<keyword evidence="5" id="KW-0723">Serine/threonine-protein kinase</keyword>
<dbReference type="EMBL" id="JAPFFF010000005">
    <property type="protein sequence ID" value="KAK8890281.1"/>
    <property type="molecule type" value="Genomic_DNA"/>
</dbReference>
<dbReference type="Gene3D" id="1.10.510.10">
    <property type="entry name" value="Transferase(Phosphotransferase) domain 1"/>
    <property type="match status" value="1"/>
</dbReference>
<keyword evidence="5" id="KW-0808">Transferase</keyword>
<gene>
    <name evidence="7" type="ORF">M9Y10_035054</name>
</gene>
<feature type="binding site" evidence="4">
    <location>
        <position position="49"/>
    </location>
    <ligand>
        <name>ATP</name>
        <dbReference type="ChEBI" id="CHEBI:30616"/>
    </ligand>
</feature>
<evidence type="ECO:0000256" key="5">
    <source>
        <dbReference type="RuleBase" id="RU000304"/>
    </source>
</evidence>
<dbReference type="SUPFAM" id="SSF56112">
    <property type="entry name" value="Protein kinase-like (PK-like)"/>
    <property type="match status" value="1"/>
</dbReference>
<evidence type="ECO:0000256" key="4">
    <source>
        <dbReference type="PROSITE-ProRule" id="PRU10141"/>
    </source>
</evidence>
<reference evidence="7 8" key="1">
    <citation type="submission" date="2024-04" db="EMBL/GenBank/DDBJ databases">
        <title>Tritrichomonas musculus Genome.</title>
        <authorList>
            <person name="Alves-Ferreira E."/>
            <person name="Grigg M."/>
            <person name="Lorenzi H."/>
            <person name="Galac M."/>
        </authorList>
    </citation>
    <scope>NUCLEOTIDE SEQUENCE [LARGE SCALE GENOMIC DNA]</scope>
    <source>
        <strain evidence="7 8">EAF2021</strain>
    </source>
</reference>
<dbReference type="Proteomes" id="UP001470230">
    <property type="component" value="Unassembled WGS sequence"/>
</dbReference>
<dbReference type="PANTHER" id="PTHR11909">
    <property type="entry name" value="CASEIN KINASE-RELATED"/>
    <property type="match status" value="1"/>
</dbReference>
<dbReference type="InterPro" id="IPR000719">
    <property type="entry name" value="Prot_kinase_dom"/>
</dbReference>
<dbReference type="InterPro" id="IPR017441">
    <property type="entry name" value="Protein_kinase_ATP_BS"/>
</dbReference>
<evidence type="ECO:0000256" key="3">
    <source>
        <dbReference type="ARBA" id="ARBA00022840"/>
    </source>
</evidence>
<keyword evidence="3 4" id="KW-0067">ATP-binding</keyword>
<dbReference type="InterPro" id="IPR011009">
    <property type="entry name" value="Kinase-like_dom_sf"/>
</dbReference>
<dbReference type="InterPro" id="IPR008271">
    <property type="entry name" value="Ser/Thr_kinase_AS"/>
</dbReference>
<dbReference type="EC" id="2.7.11.1" evidence="1"/>
<evidence type="ECO:0000256" key="2">
    <source>
        <dbReference type="ARBA" id="ARBA00022741"/>
    </source>
</evidence>
<dbReference type="PROSITE" id="PS00107">
    <property type="entry name" value="PROTEIN_KINASE_ATP"/>
    <property type="match status" value="1"/>
</dbReference>
<protein>
    <recommendedName>
        <fullName evidence="1">non-specific serine/threonine protein kinase</fullName>
        <ecNumber evidence="1">2.7.11.1</ecNumber>
    </recommendedName>
</protein>
<name>A0ABR2KHH0_9EUKA</name>
<evidence type="ECO:0000313" key="8">
    <source>
        <dbReference type="Proteomes" id="UP001470230"/>
    </source>
</evidence>
<dbReference type="Pfam" id="PF00069">
    <property type="entry name" value="Pkinase"/>
    <property type="match status" value="1"/>
</dbReference>
<comment type="similarity">
    <text evidence="5">Belongs to the protein kinase superfamily.</text>
</comment>